<dbReference type="NCBIfam" id="NF038353">
    <property type="entry name" value="FxLYD_dom"/>
    <property type="match status" value="1"/>
</dbReference>
<name>A0A1I3TB17_9EURY</name>
<proteinExistence type="predicted"/>
<dbReference type="EMBL" id="FORO01000056">
    <property type="protein sequence ID" value="SFJ67559.1"/>
    <property type="molecule type" value="Genomic_DNA"/>
</dbReference>
<dbReference type="AlphaFoldDB" id="A0A1I3TB17"/>
<evidence type="ECO:0000313" key="2">
    <source>
        <dbReference type="Proteomes" id="UP000182829"/>
    </source>
</evidence>
<dbReference type="RefSeq" id="WP_015233351.1">
    <property type="nucleotide sequence ID" value="NZ_FORO01000056.1"/>
</dbReference>
<dbReference type="GeneID" id="14206922"/>
<dbReference type="Proteomes" id="UP000182829">
    <property type="component" value="Unassembled WGS sequence"/>
</dbReference>
<organism evidence="1 2">
    <name type="scientific">Natronobacterium gregoryi</name>
    <dbReference type="NCBI Taxonomy" id="44930"/>
    <lineage>
        <taxon>Archaea</taxon>
        <taxon>Methanobacteriati</taxon>
        <taxon>Methanobacteriota</taxon>
        <taxon>Stenosarchaea group</taxon>
        <taxon>Halobacteria</taxon>
        <taxon>Halobacteriales</taxon>
        <taxon>Natrialbaceae</taxon>
        <taxon>Natronobacterium</taxon>
    </lineage>
</organism>
<dbReference type="PROSITE" id="PS51257">
    <property type="entry name" value="PROKAR_LIPOPROTEIN"/>
    <property type="match status" value="1"/>
</dbReference>
<reference evidence="1 2" key="1">
    <citation type="submission" date="2016-10" db="EMBL/GenBank/DDBJ databases">
        <authorList>
            <person name="de Groot N.N."/>
        </authorList>
    </citation>
    <scope>NUCLEOTIDE SEQUENCE [LARGE SCALE GENOMIC DNA]</scope>
    <source>
        <strain evidence="1 2">SP2</strain>
    </source>
</reference>
<evidence type="ECO:0000313" key="1">
    <source>
        <dbReference type="EMBL" id="SFJ67559.1"/>
    </source>
</evidence>
<protein>
    <submittedName>
        <fullName evidence="1">Uncharacterized protein</fullName>
    </submittedName>
</protein>
<accession>A0A1I3TB17</accession>
<gene>
    <name evidence="1" type="ORF">SAMN05443661_1567</name>
</gene>
<sequence length="153" mass="16434">MQRPGTHSRRVFLLASGSTVTSTLAGCTGTSDDRSSVPVPPNDADPLEYVSVEDHQLTVRWVSTSCGDGVGESEEDTIKQVRVTGTITNPTGRPLEYVSVEATVYDATGTRLGTYSDETNGLAADATREFDVLVLEDAGEVREHDLELVDASW</sequence>
<dbReference type="InterPro" id="IPR047676">
    <property type="entry name" value="FxLYD_dom"/>
</dbReference>